<reference evidence="2 3" key="1">
    <citation type="submission" date="2018-02" db="EMBL/GenBank/DDBJ databases">
        <title>Insights into the biology of acidophilic members of the Acidiferrobacteraceae family derived from comparative genomic analyses.</title>
        <authorList>
            <person name="Issotta F."/>
            <person name="Thyssen C."/>
            <person name="Mena C."/>
            <person name="Moya A."/>
            <person name="Bellenberg S."/>
            <person name="Sproer C."/>
            <person name="Covarrubias P.C."/>
            <person name="Sand W."/>
            <person name="Quatrini R."/>
            <person name="Vera M."/>
        </authorList>
    </citation>
    <scope>NUCLEOTIDE SEQUENCE [LARGE SCALE GENOMIC DNA]</scope>
    <source>
        <strain evidence="3">m-1</strain>
    </source>
</reference>
<evidence type="ECO:0000313" key="2">
    <source>
        <dbReference type="EMBL" id="RCN56306.1"/>
    </source>
</evidence>
<organism evidence="2 3">
    <name type="scientific">Acidiferrobacter thiooxydans</name>
    <dbReference type="NCBI Taxonomy" id="163359"/>
    <lineage>
        <taxon>Bacteria</taxon>
        <taxon>Pseudomonadati</taxon>
        <taxon>Pseudomonadota</taxon>
        <taxon>Gammaproteobacteria</taxon>
        <taxon>Acidiferrobacterales</taxon>
        <taxon>Acidiferrobacteraceae</taxon>
        <taxon>Acidiferrobacter</taxon>
    </lineage>
</organism>
<keyword evidence="3" id="KW-1185">Reference proteome</keyword>
<dbReference type="Proteomes" id="UP000253250">
    <property type="component" value="Unassembled WGS sequence"/>
</dbReference>
<dbReference type="AlphaFoldDB" id="A0A1C2G4H3"/>
<dbReference type="EMBL" id="PSYR01000002">
    <property type="protein sequence ID" value="RCN56306.1"/>
    <property type="molecule type" value="Genomic_DNA"/>
</dbReference>
<feature type="compositionally biased region" description="Low complexity" evidence="1">
    <location>
        <begin position="130"/>
        <end position="139"/>
    </location>
</feature>
<evidence type="ECO:0000313" key="3">
    <source>
        <dbReference type="Proteomes" id="UP000253250"/>
    </source>
</evidence>
<gene>
    <name evidence="2" type="ORF">C4900_10730</name>
</gene>
<proteinExistence type="predicted"/>
<accession>A0A1C2G4H3</accession>
<name>A0A1C2G4H3_9GAMM</name>
<feature type="region of interest" description="Disordered" evidence="1">
    <location>
        <begin position="126"/>
        <end position="160"/>
    </location>
</feature>
<evidence type="ECO:0000256" key="1">
    <source>
        <dbReference type="SAM" id="MobiDB-lite"/>
    </source>
</evidence>
<protein>
    <submittedName>
        <fullName evidence="2">Uncharacterized protein</fullName>
    </submittedName>
</protein>
<sequence length="160" mass="18661">MFSEDDLRLNWFLHMRTKADYLSIELMQAGMAYAIWARNAYVGIWLPEAQGFLISRYKMDPTPFLFVEYHWDTGEPCGTAKPLRALEICPLPLPPEAAYYDEGQNAAVCAWLDALEKCHPPLPGWDSVGQRRQGAARWAQRQEEKRMKRRRVTRRSSERK</sequence>
<comment type="caution">
    <text evidence="2">The sequence shown here is derived from an EMBL/GenBank/DDBJ whole genome shotgun (WGS) entry which is preliminary data.</text>
</comment>